<keyword evidence="2" id="KW-1185">Reference proteome</keyword>
<dbReference type="EMBL" id="CM040979">
    <property type="protein sequence ID" value="MCJ8732333.1"/>
    <property type="molecule type" value="Genomic_DNA"/>
</dbReference>
<evidence type="ECO:0000313" key="1">
    <source>
        <dbReference type="EMBL" id="MCJ8732333.1"/>
    </source>
</evidence>
<protein>
    <submittedName>
        <fullName evidence="1">Uncharacterized protein</fullName>
    </submittedName>
</protein>
<dbReference type="Proteomes" id="UP000830395">
    <property type="component" value="Chromosome 5"/>
</dbReference>
<organism evidence="1 2">
    <name type="scientific">Pangasius djambal</name>
    <dbReference type="NCBI Taxonomy" id="1691987"/>
    <lineage>
        <taxon>Eukaryota</taxon>
        <taxon>Metazoa</taxon>
        <taxon>Chordata</taxon>
        <taxon>Craniata</taxon>
        <taxon>Vertebrata</taxon>
        <taxon>Euteleostomi</taxon>
        <taxon>Actinopterygii</taxon>
        <taxon>Neopterygii</taxon>
        <taxon>Teleostei</taxon>
        <taxon>Ostariophysi</taxon>
        <taxon>Siluriformes</taxon>
        <taxon>Pangasiidae</taxon>
        <taxon>Pangasius</taxon>
    </lineage>
</organism>
<accession>A0ACC5Y9P5</accession>
<evidence type="ECO:0000313" key="2">
    <source>
        <dbReference type="Proteomes" id="UP000830395"/>
    </source>
</evidence>
<sequence length="350" mass="40625">MDNGKGMDYDKMHKMLSFGFSDKQTIRGHVPVGLYGNGFKSGSMRLGKDAIVFSKKANTMCTEEQLQSEFSVINRLSTNSSGTRIIIWNLRRTSSGSSGELEFDFIKDRYDIRIRGDVHKSTRETNKRQAGSGMSVPESEYSLRAYCSILYLKPRMQIILRGLKVETQFVTKTLAKKEGITITFGYNTKSKEHYGLMMYHKNRLIKAYERVACQRKANSTGVGVIGVIECNYLTPTHNKQDFDNSEEYRKTMLSVSAKLEDYWKEVHYRHKKNCTEPFEDTVKKPDQNWVQCDDCMKWRKLPDGIDSKQLPEKWFCHMNPDPQFRSCSDEEEPEDSDSDQPRYQKTYKQE</sequence>
<comment type="caution">
    <text evidence="1">The sequence shown here is derived from an EMBL/GenBank/DDBJ whole genome shotgun (WGS) entry which is preliminary data.</text>
</comment>
<proteinExistence type="predicted"/>
<gene>
    <name evidence="1" type="ORF">PDJAM_G00210020</name>
</gene>
<reference evidence="1" key="1">
    <citation type="submission" date="2020-02" db="EMBL/GenBank/DDBJ databases">
        <title>Genome sequencing of the panga catfish, Pangasius djambal.</title>
        <authorList>
            <person name="Wen M."/>
            <person name="Zahm M."/>
            <person name="Roques C."/>
            <person name="Cabau C."/>
            <person name="Klopp C."/>
            <person name="Donnadieu C."/>
            <person name="Jouanno E."/>
            <person name="Avarre J.-C."/>
            <person name="Campet M."/>
            <person name="Ha T."/>
            <person name="Dugue R."/>
            <person name="Lampietro C."/>
            <person name="Louis A."/>
            <person name="Herpin A."/>
            <person name="Echchiki A."/>
            <person name="Berthelot C."/>
            <person name="Parey E."/>
            <person name="Roest-Crollius H."/>
            <person name="Braasch I."/>
            <person name="Postlethwait J.H."/>
            <person name="Bobe J."/>
            <person name="Montfort J."/>
            <person name="Bouchez O."/>
            <person name="Begum T."/>
            <person name="Schartl M."/>
            <person name="Gustiano R."/>
            <person name="Guiguen Y."/>
        </authorList>
    </citation>
    <scope>NUCLEOTIDE SEQUENCE</scope>
    <source>
        <strain evidence="1">Pdj_M5554</strain>
    </source>
</reference>
<name>A0ACC5Y9P5_9TELE</name>